<dbReference type="InterPro" id="IPR011333">
    <property type="entry name" value="SKP1/BTB/POZ_sf"/>
</dbReference>
<dbReference type="InterPro" id="IPR011705">
    <property type="entry name" value="BACK"/>
</dbReference>
<dbReference type="InterPro" id="IPR008979">
    <property type="entry name" value="Galactose-bd-like_sf"/>
</dbReference>
<evidence type="ECO:0000256" key="1">
    <source>
        <dbReference type="SAM" id="MobiDB-lite"/>
    </source>
</evidence>
<dbReference type="PROSITE" id="PS50097">
    <property type="entry name" value="BTB"/>
    <property type="match status" value="1"/>
</dbReference>
<dbReference type="SMART" id="SM00225">
    <property type="entry name" value="BTB"/>
    <property type="match status" value="1"/>
</dbReference>
<dbReference type="CDD" id="cd18186">
    <property type="entry name" value="BTB_POZ_ZBTB_KLHL-like"/>
    <property type="match status" value="1"/>
</dbReference>
<dbReference type="CDD" id="cd14733">
    <property type="entry name" value="BACK"/>
    <property type="match status" value="1"/>
</dbReference>
<feature type="domain" description="F5/8 type C" evidence="2">
    <location>
        <begin position="681"/>
        <end position="790"/>
    </location>
</feature>
<dbReference type="Gene3D" id="2.60.120.260">
    <property type="entry name" value="Galactose-binding domain-like"/>
    <property type="match status" value="1"/>
</dbReference>
<dbReference type="Gene3D" id="3.30.710.10">
    <property type="entry name" value="Potassium Channel Kv1.1, Chain A"/>
    <property type="match status" value="1"/>
</dbReference>
<name>A0A8J4PUB9_9MYCE</name>
<dbReference type="PROSITE" id="PS50022">
    <property type="entry name" value="FA58C_3"/>
    <property type="match status" value="1"/>
</dbReference>
<dbReference type="OrthoDB" id="19132at2759"/>
<comment type="caution">
    <text evidence="4">The sequence shown here is derived from an EMBL/GenBank/DDBJ whole genome shotgun (WGS) entry which is preliminary data.</text>
</comment>
<dbReference type="PANTHER" id="PTHR47457">
    <property type="entry name" value="OS05G0345500 PROTEIN"/>
    <property type="match status" value="1"/>
</dbReference>
<feature type="compositionally biased region" description="Low complexity" evidence="1">
    <location>
        <begin position="118"/>
        <end position="156"/>
    </location>
</feature>
<dbReference type="Pfam" id="PF00651">
    <property type="entry name" value="BTB"/>
    <property type="match status" value="1"/>
</dbReference>
<reference evidence="4" key="1">
    <citation type="submission" date="2020-01" db="EMBL/GenBank/DDBJ databases">
        <title>Development of genomics and gene disruption for Polysphondylium violaceum indicates a role for the polyketide synthase stlB in stalk morphogenesis.</title>
        <authorList>
            <person name="Narita B."/>
            <person name="Kawabe Y."/>
            <person name="Kin K."/>
            <person name="Saito T."/>
            <person name="Gibbs R."/>
            <person name="Kuspa A."/>
            <person name="Muzny D."/>
            <person name="Queller D."/>
            <person name="Richards S."/>
            <person name="Strassman J."/>
            <person name="Sucgang R."/>
            <person name="Worley K."/>
            <person name="Schaap P."/>
        </authorList>
    </citation>
    <scope>NUCLEOTIDE SEQUENCE</scope>
    <source>
        <strain evidence="4">QSvi11</strain>
    </source>
</reference>
<evidence type="ECO:0000259" key="3">
    <source>
        <dbReference type="PROSITE" id="PS50097"/>
    </source>
</evidence>
<dbReference type="EMBL" id="AJWJ01000212">
    <property type="protein sequence ID" value="KAF2073310.1"/>
    <property type="molecule type" value="Genomic_DNA"/>
</dbReference>
<protein>
    <recommendedName>
        <fullName evidence="6">BTB domain-containing protein</fullName>
    </recommendedName>
</protein>
<dbReference type="SUPFAM" id="SSF49785">
    <property type="entry name" value="Galactose-binding domain-like"/>
    <property type="match status" value="1"/>
</dbReference>
<dbReference type="InterPro" id="IPR000210">
    <property type="entry name" value="BTB/POZ_dom"/>
</dbReference>
<dbReference type="Gene3D" id="1.25.40.420">
    <property type="match status" value="1"/>
</dbReference>
<dbReference type="Proteomes" id="UP000695562">
    <property type="component" value="Unassembled WGS sequence"/>
</dbReference>
<feature type="compositionally biased region" description="Low complexity" evidence="1">
    <location>
        <begin position="574"/>
        <end position="587"/>
    </location>
</feature>
<sequence>MSHNRNNSFQQTNSINISNQTSNNNNNNNNDASSTLLSLSPSYIISTSPGSVSSFFPITYSSNSSGSSNNSSSSNNTNSGTINNTPTSNNNSNTPTFKFTQPQNLSQIIQLQVNQNDINNNNNNTPSTSPSNISSSPSSLINTPSSSNNNRTNNTKNLHKGSTLYESPLFQNGFGNYLKSFEFSDVTIIANGKSHHLHKVILSHSSKLFSDLFDRAVEHQNNEYLVYKGKDTYELKCSFVEFFESVLFYIYNGRANLTSKNALPILSLSNTFAIKGLKKVATYFLTSSITKENALSMLNKAVHIDSEDLISKSITVICKHFNQIILPNSFYNLNNNNDELNSNNNNNNNNVNNSNNSNSVQQQTITSTSTSTDDTNINTSTINTQFNIDLIENDDYEDIVNNINNSLVINNSDNNIILDETKNNINNDKINNIAIDDKSLDTSTINTIPELLSLPLNIMIRLMKQNNLSVSNEAIVYKTVVKYIQMNRAVLNEADINSLFEVVRFPLFNYQQLEEVQDHPLIPRYLVTEALLQRLKYHEGPKNELKSSTPGTNTSNSPIITQINTIGGSTLHINSTSSSSGSGSNSNPMNATSASSLNINMDIQEESSLTQMRKTPRTAYATSLEHVADFDKFGLFYYIGTNGGKEEWSNPALRGRVRVTFSSQEKGNATDCVGRTPSECWTMDVPASWISINLGSSRTMVPTSYTLRHGGNSKADCLRNWTLQGSMDSKNWTVLVRHSNDSSLNGNFSTCTWPIPNCTQAYRHFRILQTGRNSSNHNFLSISGIEFYGDLYETRSQI</sequence>
<keyword evidence="5" id="KW-1185">Reference proteome</keyword>
<gene>
    <name evidence="4" type="ORF">CYY_005363</name>
</gene>
<proteinExistence type="predicted"/>
<feature type="region of interest" description="Disordered" evidence="1">
    <location>
        <begin position="62"/>
        <end position="99"/>
    </location>
</feature>
<evidence type="ECO:0000313" key="5">
    <source>
        <dbReference type="Proteomes" id="UP000695562"/>
    </source>
</evidence>
<dbReference type="AlphaFoldDB" id="A0A8J4PUB9"/>
<feature type="region of interest" description="Disordered" evidence="1">
    <location>
        <begin position="571"/>
        <end position="594"/>
    </location>
</feature>
<dbReference type="InterPro" id="IPR000421">
    <property type="entry name" value="FA58C"/>
</dbReference>
<dbReference type="PANTHER" id="PTHR47457:SF1">
    <property type="entry name" value="BTB DOMAIN-CONTAINING PROTEIN-RELATED"/>
    <property type="match status" value="1"/>
</dbReference>
<dbReference type="Pfam" id="PF07707">
    <property type="entry name" value="BACK"/>
    <property type="match status" value="1"/>
</dbReference>
<dbReference type="SUPFAM" id="SSF54695">
    <property type="entry name" value="POZ domain"/>
    <property type="match status" value="1"/>
</dbReference>
<evidence type="ECO:0000259" key="2">
    <source>
        <dbReference type="PROSITE" id="PS50022"/>
    </source>
</evidence>
<feature type="region of interest" description="Disordered" evidence="1">
    <location>
        <begin position="337"/>
        <end position="378"/>
    </location>
</feature>
<feature type="region of interest" description="Disordered" evidence="1">
    <location>
        <begin position="117"/>
        <end position="160"/>
    </location>
</feature>
<evidence type="ECO:0000313" key="4">
    <source>
        <dbReference type="EMBL" id="KAF2073310.1"/>
    </source>
</evidence>
<feature type="region of interest" description="Disordered" evidence="1">
    <location>
        <begin position="1"/>
        <end position="33"/>
    </location>
</feature>
<evidence type="ECO:0008006" key="6">
    <source>
        <dbReference type="Google" id="ProtNLM"/>
    </source>
</evidence>
<accession>A0A8J4PUB9</accession>
<feature type="compositionally biased region" description="Low complexity" evidence="1">
    <location>
        <begin position="62"/>
        <end position="96"/>
    </location>
</feature>
<dbReference type="SMART" id="SM00875">
    <property type="entry name" value="BACK"/>
    <property type="match status" value="1"/>
</dbReference>
<organism evidence="4 5">
    <name type="scientific">Polysphondylium violaceum</name>
    <dbReference type="NCBI Taxonomy" id="133409"/>
    <lineage>
        <taxon>Eukaryota</taxon>
        <taxon>Amoebozoa</taxon>
        <taxon>Evosea</taxon>
        <taxon>Eumycetozoa</taxon>
        <taxon>Dictyostelia</taxon>
        <taxon>Dictyosteliales</taxon>
        <taxon>Dictyosteliaceae</taxon>
        <taxon>Polysphondylium</taxon>
    </lineage>
</organism>
<feature type="domain" description="BTB" evidence="3">
    <location>
        <begin position="184"/>
        <end position="259"/>
    </location>
</feature>